<dbReference type="NCBIfam" id="TIGR00481">
    <property type="entry name" value="YbhB/YbcL family Raf kinase inhibitor-like protein"/>
    <property type="match status" value="1"/>
</dbReference>
<dbReference type="EMBL" id="BLXZ01000001">
    <property type="protein sequence ID" value="GFO67175.1"/>
    <property type="molecule type" value="Genomic_DNA"/>
</dbReference>
<sequence length="154" mass="16998">MEFKLTSPAFNSGTQIPSKYTCDGDNINPYLVIHGVPKGTRSLALLLEDLDVLPLRSVHWVVWNINPELGEIKEHSAPHGAQQGVNVQRKHGYLGPCPQDPAPHRYLFRLYALDCKLDLAPTAGRSELEEAMASHVMATTELIGTYARTNLAPI</sequence>
<dbReference type="Gene3D" id="3.90.280.10">
    <property type="entry name" value="PEBP-like"/>
    <property type="match status" value="1"/>
</dbReference>
<dbReference type="AlphaFoldDB" id="A0A6V8N3P7"/>
<evidence type="ECO:0008006" key="3">
    <source>
        <dbReference type="Google" id="ProtNLM"/>
    </source>
</evidence>
<protein>
    <recommendedName>
        <fullName evidence="3">YbhB/YbcL family Raf kinase inhibitor-like protein</fullName>
    </recommendedName>
</protein>
<evidence type="ECO:0000313" key="2">
    <source>
        <dbReference type="Proteomes" id="UP000587586"/>
    </source>
</evidence>
<dbReference type="PANTHER" id="PTHR30289">
    <property type="entry name" value="UNCHARACTERIZED PROTEIN YBCL-RELATED"/>
    <property type="match status" value="1"/>
</dbReference>
<reference evidence="2" key="1">
    <citation type="submission" date="2020-06" db="EMBL/GenBank/DDBJ databases">
        <title>Draft genomic sequecing of Geomonas sp. Red745.</title>
        <authorList>
            <person name="Itoh H."/>
            <person name="Xu Z.X."/>
            <person name="Ushijima N."/>
            <person name="Masuda Y."/>
            <person name="Shiratori Y."/>
            <person name="Senoo K."/>
        </authorList>
    </citation>
    <scope>NUCLEOTIDE SEQUENCE [LARGE SCALE GENOMIC DNA]</scope>
    <source>
        <strain evidence="2">Red745</strain>
    </source>
</reference>
<dbReference type="SUPFAM" id="SSF49777">
    <property type="entry name" value="PEBP-like"/>
    <property type="match status" value="1"/>
</dbReference>
<dbReference type="InterPro" id="IPR036610">
    <property type="entry name" value="PEBP-like_sf"/>
</dbReference>
<dbReference type="PANTHER" id="PTHR30289:SF1">
    <property type="entry name" value="PEBP (PHOSPHATIDYLETHANOLAMINE-BINDING PROTEIN) FAMILY PROTEIN"/>
    <property type="match status" value="1"/>
</dbReference>
<dbReference type="InterPro" id="IPR005247">
    <property type="entry name" value="YbhB_YbcL/LppC-like"/>
</dbReference>
<gene>
    <name evidence="1" type="ORF">GMLC_07540</name>
</gene>
<proteinExistence type="predicted"/>
<dbReference type="CDD" id="cd00865">
    <property type="entry name" value="PEBP_bact_arch"/>
    <property type="match status" value="1"/>
</dbReference>
<dbReference type="InterPro" id="IPR008914">
    <property type="entry name" value="PEBP"/>
</dbReference>
<dbReference type="Proteomes" id="UP000587586">
    <property type="component" value="Unassembled WGS sequence"/>
</dbReference>
<organism evidence="1 2">
    <name type="scientific">Geomonas limicola</name>
    <dbReference type="NCBI Taxonomy" id="2740186"/>
    <lineage>
        <taxon>Bacteria</taxon>
        <taxon>Pseudomonadati</taxon>
        <taxon>Thermodesulfobacteriota</taxon>
        <taxon>Desulfuromonadia</taxon>
        <taxon>Geobacterales</taxon>
        <taxon>Geobacteraceae</taxon>
        <taxon>Geomonas</taxon>
    </lineage>
</organism>
<name>A0A6V8N3P7_9BACT</name>
<accession>A0A6V8N3P7</accession>
<dbReference type="Pfam" id="PF01161">
    <property type="entry name" value="PBP"/>
    <property type="match status" value="1"/>
</dbReference>
<dbReference type="RefSeq" id="WP_183359692.1">
    <property type="nucleotide sequence ID" value="NZ_BLXZ01000001.1"/>
</dbReference>
<evidence type="ECO:0000313" key="1">
    <source>
        <dbReference type="EMBL" id="GFO67175.1"/>
    </source>
</evidence>
<keyword evidence="2" id="KW-1185">Reference proteome</keyword>
<comment type="caution">
    <text evidence="1">The sequence shown here is derived from an EMBL/GenBank/DDBJ whole genome shotgun (WGS) entry which is preliminary data.</text>
</comment>